<dbReference type="EMBL" id="UINC01114784">
    <property type="protein sequence ID" value="SVC85341.1"/>
    <property type="molecule type" value="Genomic_DNA"/>
</dbReference>
<gene>
    <name evidence="1" type="ORF">METZ01_LOCUS338195</name>
</gene>
<name>A0A382QM01_9ZZZZ</name>
<feature type="non-terminal residue" evidence="1">
    <location>
        <position position="331"/>
    </location>
</feature>
<reference evidence="1" key="1">
    <citation type="submission" date="2018-05" db="EMBL/GenBank/DDBJ databases">
        <authorList>
            <person name="Lanie J.A."/>
            <person name="Ng W.-L."/>
            <person name="Kazmierczak K.M."/>
            <person name="Andrzejewski T.M."/>
            <person name="Davidsen T.M."/>
            <person name="Wayne K.J."/>
            <person name="Tettelin H."/>
            <person name="Glass J.I."/>
            <person name="Rusch D."/>
            <person name="Podicherti R."/>
            <person name="Tsui H.-C.T."/>
            <person name="Winkler M.E."/>
        </authorList>
    </citation>
    <scope>NUCLEOTIDE SEQUENCE</scope>
</reference>
<dbReference type="InterPro" id="IPR014917">
    <property type="entry name" value="DUF1800"/>
</dbReference>
<protein>
    <recommendedName>
        <fullName evidence="2">DUF1800 domain-containing protein</fullName>
    </recommendedName>
</protein>
<evidence type="ECO:0000313" key="1">
    <source>
        <dbReference type="EMBL" id="SVC85341.1"/>
    </source>
</evidence>
<evidence type="ECO:0008006" key="2">
    <source>
        <dbReference type="Google" id="ProtNLM"/>
    </source>
</evidence>
<sequence>KCFYRKVGYGLSITDKVPPDPLQWAQSQVASVPTLHWTGKTYSTKDGIEFARKVRRVQDKADKIKDNEKRWAIEKKGRLENGRWFHGANEITIRHNEAINGDNPVFERFSQFWCNHFAIVDKSMLPWFVTGPYHREVIRPALGGNFNDLLYDATISWAMIENLDNDENTGPNSKKAHENYKAGINENHARELMELHSISPNAGYTQKDVIQAAYIMSGWRHKWTEGRKKFNPVKFEGYSHQPGKKIVMGKTYEGGKKELRAFTNDLSNHPACKKFIATKLCRHFITENPTDEMIQPIITAWTKSNGSLPFIHKAVIQVTYEYSGKEKKFSQ</sequence>
<accession>A0A382QM01</accession>
<dbReference type="AlphaFoldDB" id="A0A382QM01"/>
<proteinExistence type="predicted"/>
<organism evidence="1">
    <name type="scientific">marine metagenome</name>
    <dbReference type="NCBI Taxonomy" id="408172"/>
    <lineage>
        <taxon>unclassified sequences</taxon>
        <taxon>metagenomes</taxon>
        <taxon>ecological metagenomes</taxon>
    </lineage>
</organism>
<feature type="non-terminal residue" evidence="1">
    <location>
        <position position="1"/>
    </location>
</feature>
<dbReference type="Pfam" id="PF08811">
    <property type="entry name" value="DUF1800"/>
    <property type="match status" value="1"/>
</dbReference>